<dbReference type="InterPro" id="IPR036010">
    <property type="entry name" value="2Fe-2S_ferredoxin-like_sf"/>
</dbReference>
<evidence type="ECO:0000313" key="7">
    <source>
        <dbReference type="EMBL" id="SOB96640.1"/>
    </source>
</evidence>
<dbReference type="InterPro" id="IPR002888">
    <property type="entry name" value="2Fe-2S-bd"/>
</dbReference>
<evidence type="ECO:0000256" key="5">
    <source>
        <dbReference type="ARBA" id="ARBA00023014"/>
    </source>
</evidence>
<dbReference type="AlphaFoldDB" id="A0A285RRG7"/>
<dbReference type="PROSITE" id="PS51085">
    <property type="entry name" value="2FE2S_FER_2"/>
    <property type="match status" value="1"/>
</dbReference>
<feature type="domain" description="2Fe-2S ferredoxin-type" evidence="6">
    <location>
        <begin position="1"/>
        <end position="76"/>
    </location>
</feature>
<accession>A0A285RRG7</accession>
<proteinExistence type="predicted"/>
<dbReference type="CDD" id="cd00207">
    <property type="entry name" value="fer2"/>
    <property type="match status" value="1"/>
</dbReference>
<keyword evidence="2" id="KW-0479">Metal-binding</keyword>
<dbReference type="InterPro" id="IPR012675">
    <property type="entry name" value="Beta-grasp_dom_sf"/>
</dbReference>
<evidence type="ECO:0000256" key="2">
    <source>
        <dbReference type="ARBA" id="ARBA00022723"/>
    </source>
</evidence>
<keyword evidence="3" id="KW-0560">Oxidoreductase</keyword>
<dbReference type="GO" id="GO:0046872">
    <property type="term" value="F:metal ion binding"/>
    <property type="evidence" value="ECO:0007669"/>
    <property type="project" value="UniProtKB-KW"/>
</dbReference>
<dbReference type="InterPro" id="IPR001041">
    <property type="entry name" value="2Fe-2S_ferredoxin-type"/>
</dbReference>
<dbReference type="InterPro" id="IPR051452">
    <property type="entry name" value="Diverse_Oxidoreductases"/>
</dbReference>
<dbReference type="SUPFAM" id="SSF47741">
    <property type="entry name" value="CO dehydrogenase ISP C-domain like"/>
    <property type="match status" value="1"/>
</dbReference>
<dbReference type="Gene3D" id="3.10.20.30">
    <property type="match status" value="1"/>
</dbReference>
<dbReference type="PANTHER" id="PTHR44379:SF2">
    <property type="entry name" value="BLR6218 PROTEIN"/>
    <property type="match status" value="1"/>
</dbReference>
<keyword evidence="1" id="KW-0001">2Fe-2S</keyword>
<reference evidence="7 8" key="1">
    <citation type="submission" date="2017-08" db="EMBL/GenBank/DDBJ databases">
        <authorList>
            <person name="de Groot N.N."/>
        </authorList>
    </citation>
    <scope>NUCLEOTIDE SEQUENCE [LARGE SCALE GENOMIC DNA]</scope>
    <source>
        <strain evidence="7 8">USBA 352</strain>
    </source>
</reference>
<dbReference type="OrthoDB" id="9792018at2"/>
<keyword evidence="5" id="KW-0411">Iron-sulfur</keyword>
<evidence type="ECO:0000256" key="1">
    <source>
        <dbReference type="ARBA" id="ARBA00022714"/>
    </source>
</evidence>
<evidence type="ECO:0000259" key="6">
    <source>
        <dbReference type="PROSITE" id="PS51085"/>
    </source>
</evidence>
<dbReference type="PROSITE" id="PS00197">
    <property type="entry name" value="2FE2S_FER_1"/>
    <property type="match status" value="1"/>
</dbReference>
<dbReference type="Pfam" id="PF01799">
    <property type="entry name" value="Fer2_2"/>
    <property type="match status" value="1"/>
</dbReference>
<name>A0A285RRG7_9HYPH</name>
<evidence type="ECO:0000256" key="4">
    <source>
        <dbReference type="ARBA" id="ARBA00023004"/>
    </source>
</evidence>
<dbReference type="SUPFAM" id="SSF54292">
    <property type="entry name" value="2Fe-2S ferredoxin-like"/>
    <property type="match status" value="1"/>
</dbReference>
<protein>
    <submittedName>
        <fullName evidence="7">Isoquinoline 1-oxidoreductase, alpha subunit</fullName>
    </submittedName>
</protein>
<dbReference type="EMBL" id="OBML01000002">
    <property type="protein sequence ID" value="SOB96640.1"/>
    <property type="molecule type" value="Genomic_DNA"/>
</dbReference>
<evidence type="ECO:0000256" key="3">
    <source>
        <dbReference type="ARBA" id="ARBA00023002"/>
    </source>
</evidence>
<dbReference type="RefSeq" id="WP_067222081.1">
    <property type="nucleotide sequence ID" value="NZ_JAJGNR010000006.1"/>
</dbReference>
<dbReference type="GO" id="GO:0051537">
    <property type="term" value="F:2 iron, 2 sulfur cluster binding"/>
    <property type="evidence" value="ECO:0007669"/>
    <property type="project" value="UniProtKB-KW"/>
</dbReference>
<dbReference type="PANTHER" id="PTHR44379">
    <property type="entry name" value="OXIDOREDUCTASE WITH IRON-SULFUR SUBUNIT"/>
    <property type="match status" value="1"/>
</dbReference>
<dbReference type="STRING" id="538381.GCA_001696535_03251"/>
<dbReference type="Gene3D" id="1.10.150.120">
    <property type="entry name" value="[2Fe-2S]-binding domain"/>
    <property type="match status" value="1"/>
</dbReference>
<dbReference type="InterPro" id="IPR036884">
    <property type="entry name" value="2Fe-2S-bd_dom_sf"/>
</dbReference>
<evidence type="ECO:0000313" key="8">
    <source>
        <dbReference type="Proteomes" id="UP000219331"/>
    </source>
</evidence>
<keyword evidence="8" id="KW-1185">Reference proteome</keyword>
<keyword evidence="4" id="KW-0408">Iron</keyword>
<dbReference type="InterPro" id="IPR006058">
    <property type="entry name" value="2Fe2S_fd_BS"/>
</dbReference>
<dbReference type="GO" id="GO:0016491">
    <property type="term" value="F:oxidoreductase activity"/>
    <property type="evidence" value="ECO:0007669"/>
    <property type="project" value="UniProtKB-KW"/>
</dbReference>
<gene>
    <name evidence="7" type="ORF">SAMN05421512_102268</name>
</gene>
<organism evidence="7 8">
    <name type="scientific">Stappia indica</name>
    <dbReference type="NCBI Taxonomy" id="538381"/>
    <lineage>
        <taxon>Bacteria</taxon>
        <taxon>Pseudomonadati</taxon>
        <taxon>Pseudomonadota</taxon>
        <taxon>Alphaproteobacteria</taxon>
        <taxon>Hyphomicrobiales</taxon>
        <taxon>Stappiaceae</taxon>
        <taxon>Stappia</taxon>
    </lineage>
</organism>
<dbReference type="Proteomes" id="UP000219331">
    <property type="component" value="Unassembled WGS sequence"/>
</dbReference>
<sequence>MIRLNINGQDREIDVDPDTPLLWVLRDELGMTGTKYGCGIAACGACTVHLDGMAVRSCQTMASDAEGMSIVTIEGVDGKAAKAVQDAWRELEVPQCGYCQSGQILAATALLAETPKPSDEDIDMAMSGNVCRCATYTRIRAAIHRAAETMEG</sequence>
<dbReference type="Pfam" id="PF00111">
    <property type="entry name" value="Fer2"/>
    <property type="match status" value="1"/>
</dbReference>
<dbReference type="FunFam" id="3.10.20.30:FF:000020">
    <property type="entry name" value="Xanthine dehydrogenase iron-sulfur subunit"/>
    <property type="match status" value="1"/>
</dbReference>